<evidence type="ECO:0000259" key="1">
    <source>
        <dbReference type="Pfam" id="PF18863"/>
    </source>
</evidence>
<keyword evidence="3" id="KW-1185">Reference proteome</keyword>
<evidence type="ECO:0000313" key="3">
    <source>
        <dbReference type="Proteomes" id="UP000283458"/>
    </source>
</evidence>
<dbReference type="InterPro" id="IPR049503">
    <property type="entry name" value="AbiJ_NTD4"/>
</dbReference>
<dbReference type="AlphaFoldDB" id="A0A418W2T2"/>
<sequence length="264" mass="29170">MASSFSRRFGYQGVPAEITVREDAPEVLREGIVMLADHLGLSPHSARSKVCGILLRRPDPGNWSAYPNVADEVQELVWQAPWYRVYDIAEGFYESLSENDPESGRQFENRLNEFFRENGIGWAMENGLIIARGSEIFAESSKSASMLMASTGRQTAAQEMHEALADLSRRPEADITGAVQHSMAALECVARDVLNQPTKTLGQLVSSLNLPKPLDAGLEKLWGFASEQGRHLREGRTPRFEDAELVVTVASAISVYLMRGASDQ</sequence>
<comment type="caution">
    <text evidence="2">The sequence shown here is derived from an EMBL/GenBank/DDBJ whole genome shotgun (WGS) entry which is preliminary data.</text>
</comment>
<feature type="domain" description="HEPN AbiJ-N-terminal" evidence="1">
    <location>
        <begin position="4"/>
        <end position="140"/>
    </location>
</feature>
<reference evidence="2 3" key="1">
    <citation type="submission" date="2018-09" db="EMBL/GenBank/DDBJ databases">
        <authorList>
            <person name="Zhu H."/>
        </authorList>
    </citation>
    <scope>NUCLEOTIDE SEQUENCE [LARGE SCALE GENOMIC DNA]</scope>
    <source>
        <strain evidence="2 3">K2W22B-5</strain>
    </source>
</reference>
<proteinExistence type="predicted"/>
<name>A0A418W2T2_9PROT</name>
<protein>
    <recommendedName>
        <fullName evidence="1">HEPN AbiJ-N-terminal domain-containing protein</fullName>
    </recommendedName>
</protein>
<organism evidence="2 3">
    <name type="scientific">Azospirillum cavernae</name>
    <dbReference type="NCBI Taxonomy" id="2320860"/>
    <lineage>
        <taxon>Bacteria</taxon>
        <taxon>Pseudomonadati</taxon>
        <taxon>Pseudomonadota</taxon>
        <taxon>Alphaproteobacteria</taxon>
        <taxon>Rhodospirillales</taxon>
        <taxon>Azospirillaceae</taxon>
        <taxon>Azospirillum</taxon>
    </lineage>
</organism>
<dbReference type="Proteomes" id="UP000283458">
    <property type="component" value="Unassembled WGS sequence"/>
</dbReference>
<accession>A0A418W2T2</accession>
<evidence type="ECO:0000313" key="2">
    <source>
        <dbReference type="EMBL" id="RJF84345.1"/>
    </source>
</evidence>
<dbReference type="RefSeq" id="WP_119829990.1">
    <property type="nucleotide sequence ID" value="NZ_QYUL01000001.1"/>
</dbReference>
<dbReference type="EMBL" id="QYUL01000001">
    <property type="protein sequence ID" value="RJF84345.1"/>
    <property type="molecule type" value="Genomic_DNA"/>
</dbReference>
<gene>
    <name evidence="2" type="ORF">D3877_07230</name>
</gene>
<dbReference type="Pfam" id="PF18863">
    <property type="entry name" value="AbiJ_NTD4"/>
    <property type="match status" value="1"/>
</dbReference>
<dbReference type="OrthoDB" id="9786278at2"/>